<dbReference type="GO" id="GO:0032259">
    <property type="term" value="P:methylation"/>
    <property type="evidence" value="ECO:0007669"/>
    <property type="project" value="UniProtKB-KW"/>
</dbReference>
<evidence type="ECO:0000259" key="1">
    <source>
        <dbReference type="Pfam" id="PF13649"/>
    </source>
</evidence>
<dbReference type="CDD" id="cd02440">
    <property type="entry name" value="AdoMet_MTases"/>
    <property type="match status" value="1"/>
</dbReference>
<dbReference type="Gene3D" id="3.40.50.150">
    <property type="entry name" value="Vaccinia Virus protein VP39"/>
    <property type="match status" value="1"/>
</dbReference>
<dbReference type="PANTHER" id="PTHR43464">
    <property type="entry name" value="METHYLTRANSFERASE"/>
    <property type="match status" value="1"/>
</dbReference>
<dbReference type="GO" id="GO:0008168">
    <property type="term" value="F:methyltransferase activity"/>
    <property type="evidence" value="ECO:0007669"/>
    <property type="project" value="UniProtKB-KW"/>
</dbReference>
<sequence>MANRRGTPPITANAALPAAADTHGPNAEQALAQYRQRAAWYDLELLPFEPIRHKAVERLALSAGQTVIDVGCGTGLSLPQLAAGVGSSGLVVGVEPSAEMLAHASAKLSRADASVQLVLARADAVDDCALPVADAMLMHFTHDVLRDPVAVQALMRHVRPGGRVVSAGLQWAPLWAPMANLFVWSAALYSTTCLEGLNAPWDSLRPYLDDLQVEPLWAGAIYIATGRRNHRPA</sequence>
<dbReference type="EMBL" id="CP097636">
    <property type="protein sequence ID" value="URI08873.1"/>
    <property type="molecule type" value="Genomic_DNA"/>
</dbReference>
<dbReference type="SUPFAM" id="SSF53335">
    <property type="entry name" value="S-adenosyl-L-methionine-dependent methyltransferases"/>
    <property type="match status" value="1"/>
</dbReference>
<keyword evidence="3" id="KW-1185">Reference proteome</keyword>
<evidence type="ECO:0000313" key="3">
    <source>
        <dbReference type="Proteomes" id="UP001056201"/>
    </source>
</evidence>
<feature type="domain" description="Methyltransferase" evidence="1">
    <location>
        <begin position="67"/>
        <end position="162"/>
    </location>
</feature>
<dbReference type="PANTHER" id="PTHR43464:SF23">
    <property type="entry name" value="JUVENILE HORMONE ACID O-METHYLTRANSFERASE"/>
    <property type="match status" value="1"/>
</dbReference>
<reference evidence="2" key="1">
    <citation type="submission" date="2022-05" db="EMBL/GenBank/DDBJ databases">
        <title>An RpoN-dependent PEP-CTERM gene is involved in floc formation of an Aquincola tertiaricarbonis strain.</title>
        <authorList>
            <person name="Qiu D."/>
            <person name="Xia M."/>
        </authorList>
    </citation>
    <scope>NUCLEOTIDE SEQUENCE</scope>
    <source>
        <strain evidence="2">RN12</strain>
    </source>
</reference>
<gene>
    <name evidence="2" type="ORF">MW290_25220</name>
</gene>
<name>A0ABY4S631_AQUTE</name>
<evidence type="ECO:0000313" key="2">
    <source>
        <dbReference type="EMBL" id="URI08873.1"/>
    </source>
</evidence>
<accession>A0ABY4S631</accession>
<organism evidence="2 3">
    <name type="scientific">Aquincola tertiaricarbonis</name>
    <dbReference type="NCBI Taxonomy" id="391953"/>
    <lineage>
        <taxon>Bacteria</taxon>
        <taxon>Pseudomonadati</taxon>
        <taxon>Pseudomonadota</taxon>
        <taxon>Betaproteobacteria</taxon>
        <taxon>Burkholderiales</taxon>
        <taxon>Sphaerotilaceae</taxon>
        <taxon>Aquincola</taxon>
    </lineage>
</organism>
<proteinExistence type="predicted"/>
<dbReference type="RefSeq" id="WP_250197092.1">
    <property type="nucleotide sequence ID" value="NZ_CP097636.1"/>
</dbReference>
<dbReference type="Pfam" id="PF13649">
    <property type="entry name" value="Methyltransf_25"/>
    <property type="match status" value="1"/>
</dbReference>
<keyword evidence="2" id="KW-0489">Methyltransferase</keyword>
<dbReference type="InterPro" id="IPR041698">
    <property type="entry name" value="Methyltransf_25"/>
</dbReference>
<dbReference type="Proteomes" id="UP001056201">
    <property type="component" value="Chromosome 2"/>
</dbReference>
<keyword evidence="2" id="KW-0808">Transferase</keyword>
<protein>
    <submittedName>
        <fullName evidence="2">Methyltransferase domain-containing protein</fullName>
    </submittedName>
</protein>
<dbReference type="InterPro" id="IPR029063">
    <property type="entry name" value="SAM-dependent_MTases_sf"/>
</dbReference>